<feature type="compositionally biased region" description="Low complexity" evidence="2">
    <location>
        <begin position="14"/>
        <end position="23"/>
    </location>
</feature>
<sequence length="177" mass="19887">MYSGTDGRSEAAMDSSDISSDLSSQQLLVNQLRDRLKQNESLLKGRESEFTELQQKFNKLKFIHKSKTSVTSTPPMTISSELTPTTATSSPQSSDDRAPSDTTTPSPLTTGMTTSMTASTSDSANRGKFLLLKKQLEESRALNQLKDSENQMMKHELQELRDRQIKYEEERDDQDVE</sequence>
<feature type="compositionally biased region" description="Polar residues" evidence="2">
    <location>
        <begin position="68"/>
        <end position="82"/>
    </location>
</feature>
<feature type="coiled-coil region" evidence="1">
    <location>
        <begin position="138"/>
        <end position="177"/>
    </location>
</feature>
<dbReference type="EMBL" id="OC929104">
    <property type="protein sequence ID" value="CAD7658080.1"/>
    <property type="molecule type" value="Genomic_DNA"/>
</dbReference>
<dbReference type="EMBL" id="CAJPVJ010014279">
    <property type="protein sequence ID" value="CAG2175266.1"/>
    <property type="molecule type" value="Genomic_DNA"/>
</dbReference>
<reference evidence="3" key="1">
    <citation type="submission" date="2020-11" db="EMBL/GenBank/DDBJ databases">
        <authorList>
            <person name="Tran Van P."/>
        </authorList>
    </citation>
    <scope>NUCLEOTIDE SEQUENCE</scope>
</reference>
<organism evidence="3">
    <name type="scientific">Oppiella nova</name>
    <dbReference type="NCBI Taxonomy" id="334625"/>
    <lineage>
        <taxon>Eukaryota</taxon>
        <taxon>Metazoa</taxon>
        <taxon>Ecdysozoa</taxon>
        <taxon>Arthropoda</taxon>
        <taxon>Chelicerata</taxon>
        <taxon>Arachnida</taxon>
        <taxon>Acari</taxon>
        <taxon>Acariformes</taxon>
        <taxon>Sarcoptiformes</taxon>
        <taxon>Oribatida</taxon>
        <taxon>Brachypylina</taxon>
        <taxon>Oppioidea</taxon>
        <taxon>Oppiidae</taxon>
        <taxon>Oppiella</taxon>
    </lineage>
</organism>
<accession>A0A7R9MFM3</accession>
<dbReference type="Proteomes" id="UP000728032">
    <property type="component" value="Unassembled WGS sequence"/>
</dbReference>
<protein>
    <submittedName>
        <fullName evidence="3">Uncharacterized protein</fullName>
    </submittedName>
</protein>
<gene>
    <name evidence="3" type="ORF">ONB1V03_LOCUS14705</name>
</gene>
<keyword evidence="4" id="KW-1185">Reference proteome</keyword>
<evidence type="ECO:0000256" key="2">
    <source>
        <dbReference type="SAM" id="MobiDB-lite"/>
    </source>
</evidence>
<feature type="non-terminal residue" evidence="3">
    <location>
        <position position="1"/>
    </location>
</feature>
<dbReference type="AlphaFoldDB" id="A0A7R9MFM3"/>
<name>A0A7R9MFM3_9ACAR</name>
<feature type="compositionally biased region" description="Low complexity" evidence="2">
    <location>
        <begin position="100"/>
        <end position="124"/>
    </location>
</feature>
<keyword evidence="1" id="KW-0175">Coiled coil</keyword>
<feature type="region of interest" description="Disordered" evidence="2">
    <location>
        <begin position="1"/>
        <end position="23"/>
    </location>
</feature>
<evidence type="ECO:0000313" key="4">
    <source>
        <dbReference type="Proteomes" id="UP000728032"/>
    </source>
</evidence>
<proteinExistence type="predicted"/>
<evidence type="ECO:0000313" key="3">
    <source>
        <dbReference type="EMBL" id="CAD7658080.1"/>
    </source>
</evidence>
<feature type="region of interest" description="Disordered" evidence="2">
    <location>
        <begin position="63"/>
        <end position="124"/>
    </location>
</feature>
<feature type="compositionally biased region" description="Low complexity" evidence="2">
    <location>
        <begin position="83"/>
        <end position="93"/>
    </location>
</feature>
<evidence type="ECO:0000256" key="1">
    <source>
        <dbReference type="SAM" id="Coils"/>
    </source>
</evidence>